<reference evidence="2 3" key="1">
    <citation type="journal article" date="2013" name="Genome Announc.">
        <title>Draft Genome Sequence of Strain JLT2015T, Belonging to the Family Sphingomonadaceae of the Alphaproteobacteria.</title>
        <authorList>
            <person name="Tang K."/>
            <person name="Liu K."/>
            <person name="Li S."/>
            <person name="Jiao N."/>
        </authorList>
    </citation>
    <scope>NUCLEOTIDE SEQUENCE [LARGE SCALE GENOMIC DNA]</scope>
    <source>
        <strain evidence="2 3">JLT2015</strain>
    </source>
</reference>
<name>M2U418_9SPHN</name>
<accession>M2U418</accession>
<feature type="region of interest" description="Disordered" evidence="1">
    <location>
        <begin position="1"/>
        <end position="21"/>
    </location>
</feature>
<proteinExistence type="predicted"/>
<dbReference type="AlphaFoldDB" id="M2U418"/>
<protein>
    <submittedName>
        <fullName evidence="2">Uncharacterized protein</fullName>
    </submittedName>
</protein>
<dbReference type="Proteomes" id="UP000011717">
    <property type="component" value="Unassembled WGS sequence"/>
</dbReference>
<feature type="region of interest" description="Disordered" evidence="1">
    <location>
        <begin position="38"/>
        <end position="62"/>
    </location>
</feature>
<organism evidence="2 3">
    <name type="scientific">Pacificimonas flava</name>
    <dbReference type="NCBI Taxonomy" id="1234595"/>
    <lineage>
        <taxon>Bacteria</taxon>
        <taxon>Pseudomonadati</taxon>
        <taxon>Pseudomonadota</taxon>
        <taxon>Alphaproteobacteria</taxon>
        <taxon>Sphingomonadales</taxon>
        <taxon>Sphingosinicellaceae</taxon>
        <taxon>Pacificimonas</taxon>
    </lineage>
</organism>
<sequence>MTTVRRGFTTPPSRSGFPYPSLEKRPLLLFRRERRADGGNAPAADVNAGGPRPAFREHLGRKDEVCRQADGLRKGGSTG</sequence>
<evidence type="ECO:0000313" key="2">
    <source>
        <dbReference type="EMBL" id="EMD82772.1"/>
    </source>
</evidence>
<evidence type="ECO:0000256" key="1">
    <source>
        <dbReference type="SAM" id="MobiDB-lite"/>
    </source>
</evidence>
<keyword evidence="3" id="KW-1185">Reference proteome</keyword>
<evidence type="ECO:0000313" key="3">
    <source>
        <dbReference type="Proteomes" id="UP000011717"/>
    </source>
</evidence>
<dbReference type="EMBL" id="AMRV01000005">
    <property type="protein sequence ID" value="EMD82772.1"/>
    <property type="molecule type" value="Genomic_DNA"/>
</dbReference>
<gene>
    <name evidence="2" type="ORF">C725_1812</name>
</gene>
<comment type="caution">
    <text evidence="2">The sequence shown here is derived from an EMBL/GenBank/DDBJ whole genome shotgun (WGS) entry which is preliminary data.</text>
</comment>